<dbReference type="InterPro" id="IPR036390">
    <property type="entry name" value="WH_DNA-bd_sf"/>
</dbReference>
<dbReference type="Proteomes" id="UP001363460">
    <property type="component" value="Chromosome"/>
</dbReference>
<dbReference type="Gene3D" id="1.20.120.530">
    <property type="entry name" value="GntR ligand-binding domain-like"/>
    <property type="match status" value="1"/>
</dbReference>
<evidence type="ECO:0000259" key="4">
    <source>
        <dbReference type="PROSITE" id="PS50949"/>
    </source>
</evidence>
<dbReference type="Gene3D" id="1.10.10.10">
    <property type="entry name" value="Winged helix-like DNA-binding domain superfamily/Winged helix DNA-binding domain"/>
    <property type="match status" value="1"/>
</dbReference>
<keyword evidence="3" id="KW-0804">Transcription</keyword>
<dbReference type="SUPFAM" id="SSF46785">
    <property type="entry name" value="Winged helix' DNA-binding domain"/>
    <property type="match status" value="1"/>
</dbReference>
<dbReference type="InterPro" id="IPR011711">
    <property type="entry name" value="GntR_C"/>
</dbReference>
<feature type="domain" description="HTH gntR-type" evidence="4">
    <location>
        <begin position="15"/>
        <end position="83"/>
    </location>
</feature>
<evidence type="ECO:0000256" key="3">
    <source>
        <dbReference type="ARBA" id="ARBA00023163"/>
    </source>
</evidence>
<dbReference type="SMART" id="SM00345">
    <property type="entry name" value="HTH_GNTR"/>
    <property type="match status" value="1"/>
</dbReference>
<keyword evidence="6" id="KW-1185">Reference proteome</keyword>
<dbReference type="PANTHER" id="PTHR43537">
    <property type="entry name" value="TRANSCRIPTIONAL REGULATOR, GNTR FAMILY"/>
    <property type="match status" value="1"/>
</dbReference>
<reference evidence="5 6" key="1">
    <citation type="submission" date="2024-02" db="EMBL/GenBank/DDBJ databases">
        <title>Distribution and functional of Brevundimonas-related endobacteria within Verticillium dahliae.</title>
        <authorList>
            <person name="Zeng H."/>
        </authorList>
    </citation>
    <scope>NUCLEOTIDE SEQUENCE [LARGE SCALE GENOMIC DNA]</scope>
    <source>
        <strain evidence="5 6">TRM 44200</strain>
    </source>
</reference>
<evidence type="ECO:0000313" key="5">
    <source>
        <dbReference type="EMBL" id="WWT55752.1"/>
    </source>
</evidence>
<dbReference type="EMBL" id="CP146369">
    <property type="protein sequence ID" value="WWT55752.1"/>
    <property type="molecule type" value="Genomic_DNA"/>
</dbReference>
<dbReference type="CDD" id="cd07377">
    <property type="entry name" value="WHTH_GntR"/>
    <property type="match status" value="1"/>
</dbReference>
<proteinExistence type="predicted"/>
<organism evidence="5 6">
    <name type="scientific">Brevundimonas olei</name>
    <dbReference type="NCBI Taxonomy" id="657642"/>
    <lineage>
        <taxon>Bacteria</taxon>
        <taxon>Pseudomonadati</taxon>
        <taxon>Pseudomonadota</taxon>
        <taxon>Alphaproteobacteria</taxon>
        <taxon>Caulobacterales</taxon>
        <taxon>Caulobacteraceae</taxon>
        <taxon>Brevundimonas</taxon>
    </lineage>
</organism>
<name>A0ABZ2IES1_9CAUL</name>
<dbReference type="InterPro" id="IPR000524">
    <property type="entry name" value="Tscrpt_reg_HTH_GntR"/>
</dbReference>
<keyword evidence="2" id="KW-0238">DNA-binding</keyword>
<keyword evidence="1" id="KW-0805">Transcription regulation</keyword>
<evidence type="ECO:0000313" key="6">
    <source>
        <dbReference type="Proteomes" id="UP001363460"/>
    </source>
</evidence>
<evidence type="ECO:0000256" key="1">
    <source>
        <dbReference type="ARBA" id="ARBA00023015"/>
    </source>
</evidence>
<dbReference type="PANTHER" id="PTHR43537:SF44">
    <property type="entry name" value="GNTR FAMILY REGULATORY PROTEIN"/>
    <property type="match status" value="1"/>
</dbReference>
<accession>A0ABZ2IES1</accession>
<dbReference type="Pfam" id="PF00392">
    <property type="entry name" value="GntR"/>
    <property type="match status" value="1"/>
</dbReference>
<sequence length="245" mass="26948">MAVTPQTSSRVARRPRLSAAVVEDLVNAIVTEIHPAGSALPPENVLCDIYGVSRTVVREATTALTEKGLVVSQQGRGTIIQDPSSWNLLDPMILSALFRREDGLSYLDNLSEIRASLEGEMAAKAARKLTPEAAEELTRQMQKLESLITTPAGYVHEDVAFHDIIMSLSGDRLSKAIIDSIQSKAVKTHSYSGKLNVEHIRATHEAHVRVYDAIMARDPEGAARAMRDHIEGSWKKRRPAKLHQV</sequence>
<gene>
    <name evidence="5" type="ORF">V8J38_04740</name>
</gene>
<dbReference type="SMART" id="SM00895">
    <property type="entry name" value="FCD"/>
    <property type="match status" value="1"/>
</dbReference>
<dbReference type="Pfam" id="PF07729">
    <property type="entry name" value="FCD"/>
    <property type="match status" value="1"/>
</dbReference>
<dbReference type="PROSITE" id="PS50949">
    <property type="entry name" value="HTH_GNTR"/>
    <property type="match status" value="1"/>
</dbReference>
<evidence type="ECO:0000256" key="2">
    <source>
        <dbReference type="ARBA" id="ARBA00023125"/>
    </source>
</evidence>
<dbReference type="PRINTS" id="PR00035">
    <property type="entry name" value="HTHGNTR"/>
</dbReference>
<dbReference type="InterPro" id="IPR008920">
    <property type="entry name" value="TF_FadR/GntR_C"/>
</dbReference>
<dbReference type="InterPro" id="IPR036388">
    <property type="entry name" value="WH-like_DNA-bd_sf"/>
</dbReference>
<dbReference type="RefSeq" id="WP_291776994.1">
    <property type="nucleotide sequence ID" value="NZ_CP146369.1"/>
</dbReference>
<dbReference type="SUPFAM" id="SSF48008">
    <property type="entry name" value="GntR ligand-binding domain-like"/>
    <property type="match status" value="1"/>
</dbReference>
<protein>
    <submittedName>
        <fullName evidence="5">FadR/GntR family transcriptional regulator</fullName>
    </submittedName>
</protein>